<proteinExistence type="predicted"/>
<keyword evidence="3" id="KW-1185">Reference proteome</keyword>
<name>A0A922I811_DERFA</name>
<reference evidence="2" key="1">
    <citation type="submission" date="2013-05" db="EMBL/GenBank/DDBJ databases">
        <authorList>
            <person name="Yim A.K.Y."/>
            <person name="Chan T.F."/>
            <person name="Ji K.M."/>
            <person name="Liu X.Y."/>
            <person name="Zhou J.W."/>
            <person name="Li R.Q."/>
            <person name="Yang K.Y."/>
            <person name="Li J."/>
            <person name="Li M."/>
            <person name="Law P.T.W."/>
            <person name="Wu Y.L."/>
            <person name="Cai Z.L."/>
            <person name="Qin H."/>
            <person name="Bao Y."/>
            <person name="Leung R.K.K."/>
            <person name="Ng P.K.S."/>
            <person name="Zou J."/>
            <person name="Zhong X.J."/>
            <person name="Ran P.X."/>
            <person name="Zhong N.S."/>
            <person name="Liu Z.G."/>
            <person name="Tsui S.K.W."/>
        </authorList>
    </citation>
    <scope>NUCLEOTIDE SEQUENCE</scope>
    <source>
        <strain evidence="2">Derf</strain>
        <tissue evidence="2">Whole organism</tissue>
    </source>
</reference>
<keyword evidence="1" id="KW-1133">Transmembrane helix</keyword>
<evidence type="ECO:0008006" key="4">
    <source>
        <dbReference type="Google" id="ProtNLM"/>
    </source>
</evidence>
<evidence type="ECO:0000313" key="3">
    <source>
        <dbReference type="Proteomes" id="UP000790347"/>
    </source>
</evidence>
<accession>A0A922I811</accession>
<keyword evidence="1" id="KW-0812">Transmembrane</keyword>
<dbReference type="AlphaFoldDB" id="A0A922I811"/>
<gene>
    <name evidence="2" type="ORF">DERF_005346</name>
</gene>
<comment type="caution">
    <text evidence="2">The sequence shown here is derived from an EMBL/GenBank/DDBJ whole genome shotgun (WGS) entry which is preliminary data.</text>
</comment>
<evidence type="ECO:0000313" key="2">
    <source>
        <dbReference type="EMBL" id="KAH9521714.1"/>
    </source>
</evidence>
<protein>
    <recommendedName>
        <fullName evidence="4">Transmembrane protein</fullName>
    </recommendedName>
</protein>
<evidence type="ECO:0000256" key="1">
    <source>
        <dbReference type="SAM" id="Phobius"/>
    </source>
</evidence>
<reference evidence="2" key="2">
    <citation type="journal article" date="2022" name="Res Sq">
        <title>Comparative Genomics Reveals Insights into the Divergent Evolution of Astigmatic Mites and Household Pest Adaptations.</title>
        <authorList>
            <person name="Xiong Q."/>
            <person name="Wan A.T.-Y."/>
            <person name="Liu X.-Y."/>
            <person name="Fung C.S.-H."/>
            <person name="Xiao X."/>
            <person name="Malainual N."/>
            <person name="Hou J."/>
            <person name="Wang L."/>
            <person name="Wang M."/>
            <person name="Yang K."/>
            <person name="Cui Y."/>
            <person name="Leung E."/>
            <person name="Nong W."/>
            <person name="Shin S.-K."/>
            <person name="Au S."/>
            <person name="Jeong K.Y."/>
            <person name="Chew F.T."/>
            <person name="Hui J."/>
            <person name="Leung T.F."/>
            <person name="Tungtrongchitr A."/>
            <person name="Zhong N."/>
            <person name="Liu Z."/>
            <person name="Tsui S."/>
        </authorList>
    </citation>
    <scope>NUCLEOTIDE SEQUENCE</scope>
    <source>
        <strain evidence="2">Derf</strain>
        <tissue evidence="2">Whole organism</tissue>
    </source>
</reference>
<dbReference type="Proteomes" id="UP000790347">
    <property type="component" value="Unassembled WGS sequence"/>
</dbReference>
<dbReference type="EMBL" id="ASGP02000002">
    <property type="protein sequence ID" value="KAH9521714.1"/>
    <property type="molecule type" value="Genomic_DNA"/>
</dbReference>
<sequence>MTNQPNYEINMHQQKKSEPTQMIIHHHGLLIFFFIFSFDRPFSCFMKMKIEEEEEEYFIRFFFDTYLLIKYFDIQLI</sequence>
<keyword evidence="1" id="KW-0472">Membrane</keyword>
<organism evidence="2 3">
    <name type="scientific">Dermatophagoides farinae</name>
    <name type="common">American house dust mite</name>
    <dbReference type="NCBI Taxonomy" id="6954"/>
    <lineage>
        <taxon>Eukaryota</taxon>
        <taxon>Metazoa</taxon>
        <taxon>Ecdysozoa</taxon>
        <taxon>Arthropoda</taxon>
        <taxon>Chelicerata</taxon>
        <taxon>Arachnida</taxon>
        <taxon>Acari</taxon>
        <taxon>Acariformes</taxon>
        <taxon>Sarcoptiformes</taxon>
        <taxon>Astigmata</taxon>
        <taxon>Psoroptidia</taxon>
        <taxon>Analgoidea</taxon>
        <taxon>Pyroglyphidae</taxon>
        <taxon>Dermatophagoidinae</taxon>
        <taxon>Dermatophagoides</taxon>
    </lineage>
</organism>
<feature type="transmembrane region" description="Helical" evidence="1">
    <location>
        <begin position="20"/>
        <end position="38"/>
    </location>
</feature>